<keyword evidence="2" id="KW-1185">Reference proteome</keyword>
<sequence length="112" mass="12940">MNAAQCTSMLENLLSPELSGRCINQSAIFPAINLGSVGLFRRILPKHLNSLHGDIMWPCRSTNLSVSDFFSQWKFLKSSVYHFTPQQIEFLPQVKDIRHNKRNATQRYAKFR</sequence>
<protein>
    <submittedName>
        <fullName evidence="1">Uncharacterized protein</fullName>
    </submittedName>
</protein>
<reference evidence="1 2" key="1">
    <citation type="submission" date="2021-06" db="EMBL/GenBank/DDBJ databases">
        <title>Caerostris extrusa draft genome.</title>
        <authorList>
            <person name="Kono N."/>
            <person name="Arakawa K."/>
        </authorList>
    </citation>
    <scope>NUCLEOTIDE SEQUENCE [LARGE SCALE GENOMIC DNA]</scope>
</reference>
<proteinExistence type="predicted"/>
<comment type="caution">
    <text evidence="1">The sequence shown here is derived from an EMBL/GenBank/DDBJ whole genome shotgun (WGS) entry which is preliminary data.</text>
</comment>
<evidence type="ECO:0000313" key="2">
    <source>
        <dbReference type="Proteomes" id="UP001054945"/>
    </source>
</evidence>
<evidence type="ECO:0000313" key="1">
    <source>
        <dbReference type="EMBL" id="GIY11025.1"/>
    </source>
</evidence>
<dbReference type="AlphaFoldDB" id="A0AAV4QNM5"/>
<name>A0AAV4QNM5_CAEEX</name>
<dbReference type="Proteomes" id="UP001054945">
    <property type="component" value="Unassembled WGS sequence"/>
</dbReference>
<dbReference type="EMBL" id="BPLR01006594">
    <property type="protein sequence ID" value="GIY11025.1"/>
    <property type="molecule type" value="Genomic_DNA"/>
</dbReference>
<organism evidence="1 2">
    <name type="scientific">Caerostris extrusa</name>
    <name type="common">Bark spider</name>
    <name type="synonym">Caerostris bankana</name>
    <dbReference type="NCBI Taxonomy" id="172846"/>
    <lineage>
        <taxon>Eukaryota</taxon>
        <taxon>Metazoa</taxon>
        <taxon>Ecdysozoa</taxon>
        <taxon>Arthropoda</taxon>
        <taxon>Chelicerata</taxon>
        <taxon>Arachnida</taxon>
        <taxon>Araneae</taxon>
        <taxon>Araneomorphae</taxon>
        <taxon>Entelegynae</taxon>
        <taxon>Araneoidea</taxon>
        <taxon>Araneidae</taxon>
        <taxon>Caerostris</taxon>
    </lineage>
</organism>
<gene>
    <name evidence="1" type="ORF">CEXT_530441</name>
</gene>
<accession>A0AAV4QNM5</accession>